<evidence type="ECO:0000256" key="7">
    <source>
        <dbReference type="ARBA" id="ARBA00023474"/>
    </source>
</evidence>
<sequence length="220" mass="24576">MADILEAVIGEPMEPTEPTAEPMQETDLPDNAEDLPEEVAASVTAFTIMAKFNLRCEIDLRQLAFALRHAEYNPRKHSSLTLRLVEPRATAMVRSSGVVSITGVLDLDELKQSAKKVARLVQRSGEGHEKVKFAGFTICSILAKASMGFPIRLDQLAAKWRRNALYEPELYCGCIFRTTRPKCTYLLTSGGKVMISGFRNMEDVHEAVQRIYPILAEFKT</sequence>
<reference evidence="9" key="1">
    <citation type="journal article" date="2002" name="J. Biol. Chem.">
        <title>A new class of transcription initiation factors, intermediate between TATA box-binding proteins (TBPs) and TBP-like factors (TLFs), is present in the marine unicellular organism, the dinoflagellate Crypthecodinium cohnii.</title>
        <authorList>
            <person name="Guillebault D."/>
            <person name="Sasorith S."/>
            <person name="Derelle E."/>
            <person name="Wurtz J.M."/>
            <person name="Lozano J.C."/>
            <person name="Bingham S."/>
            <person name="Tora L."/>
            <person name="Moreau H."/>
        </authorList>
    </citation>
    <scope>NUCLEOTIDE SEQUENCE</scope>
</reference>
<dbReference type="Pfam" id="PF00352">
    <property type="entry name" value="TBP"/>
    <property type="match status" value="2"/>
</dbReference>
<evidence type="ECO:0000256" key="2">
    <source>
        <dbReference type="ARBA" id="ARBA00005560"/>
    </source>
</evidence>
<dbReference type="InterPro" id="IPR015445">
    <property type="entry name" value="TBP-like"/>
</dbReference>
<dbReference type="EMBL" id="AF418015">
    <property type="protein sequence ID" value="AAL24503.1"/>
    <property type="molecule type" value="mRNA"/>
</dbReference>
<evidence type="ECO:0000256" key="4">
    <source>
        <dbReference type="ARBA" id="ARBA00023125"/>
    </source>
</evidence>
<dbReference type="Gene3D" id="3.30.310.10">
    <property type="entry name" value="TATA-Binding Protein"/>
    <property type="match status" value="2"/>
</dbReference>
<name>Q945B3_CRYCO</name>
<keyword evidence="4" id="KW-0238">DNA-binding</keyword>
<comment type="similarity">
    <text evidence="2">Belongs to the TBP family.</text>
</comment>
<evidence type="ECO:0000256" key="1">
    <source>
        <dbReference type="ARBA" id="ARBA00004123"/>
    </source>
</evidence>
<comment type="subcellular location">
    <subcellularLocation>
        <location evidence="1">Nucleus</location>
    </subcellularLocation>
</comment>
<dbReference type="GO" id="GO:0003677">
    <property type="term" value="F:DNA binding"/>
    <property type="evidence" value="ECO:0007669"/>
    <property type="project" value="UniProtKB-KW"/>
</dbReference>
<dbReference type="InterPro" id="IPR000814">
    <property type="entry name" value="TBP"/>
</dbReference>
<accession>Q945B3</accession>
<protein>
    <recommendedName>
        <fullName evidence="7">TATA box-binding protein-like 1</fullName>
    </recommendedName>
    <alternativeName>
        <fullName evidence="8">TBP-like factor</fullName>
    </alternativeName>
</protein>
<dbReference type="SUPFAM" id="SSF55945">
    <property type="entry name" value="TATA-box binding protein-like"/>
    <property type="match status" value="2"/>
</dbReference>
<evidence type="ECO:0000256" key="5">
    <source>
        <dbReference type="ARBA" id="ARBA00023163"/>
    </source>
</evidence>
<keyword evidence="3" id="KW-0805">Transcription regulation</keyword>
<evidence type="ECO:0000256" key="3">
    <source>
        <dbReference type="ARBA" id="ARBA00023015"/>
    </source>
</evidence>
<dbReference type="AlphaFoldDB" id="Q945B3"/>
<proteinExistence type="evidence at transcript level"/>
<evidence type="ECO:0000256" key="8">
    <source>
        <dbReference type="ARBA" id="ARBA00033173"/>
    </source>
</evidence>
<dbReference type="GO" id="GO:0005634">
    <property type="term" value="C:nucleus"/>
    <property type="evidence" value="ECO:0007669"/>
    <property type="project" value="UniProtKB-SubCell"/>
</dbReference>
<evidence type="ECO:0000313" key="9">
    <source>
        <dbReference type="EMBL" id="AAL24503.1"/>
    </source>
</evidence>
<keyword evidence="6" id="KW-0539">Nucleus</keyword>
<dbReference type="PRINTS" id="PR00686">
    <property type="entry name" value="TIFACTORIID"/>
</dbReference>
<dbReference type="InterPro" id="IPR012295">
    <property type="entry name" value="TBP_dom_sf"/>
</dbReference>
<dbReference type="PANTHER" id="PTHR10126">
    <property type="entry name" value="TATA-BOX BINDING PROTEIN"/>
    <property type="match status" value="1"/>
</dbReference>
<dbReference type="GO" id="GO:0006352">
    <property type="term" value="P:DNA-templated transcription initiation"/>
    <property type="evidence" value="ECO:0007669"/>
    <property type="project" value="InterPro"/>
</dbReference>
<evidence type="ECO:0000256" key="6">
    <source>
        <dbReference type="ARBA" id="ARBA00023242"/>
    </source>
</evidence>
<keyword evidence="5" id="KW-0804">Transcription</keyword>
<dbReference type="CDD" id="cd04517">
    <property type="entry name" value="TLF"/>
    <property type="match status" value="1"/>
</dbReference>
<organism evidence="9">
    <name type="scientific">Crypthecodinium cohnii</name>
    <name type="common">Dinoflagellate</name>
    <name type="synonym">Glenodinium cohnii</name>
    <dbReference type="NCBI Taxonomy" id="2866"/>
    <lineage>
        <taxon>Eukaryota</taxon>
        <taxon>Sar</taxon>
        <taxon>Alveolata</taxon>
        <taxon>Dinophyceae</taxon>
        <taxon>Gonyaulacales</taxon>
        <taxon>Crypthecodiniaceae</taxon>
        <taxon>Crypthecodinium</taxon>
    </lineage>
</organism>